<organism evidence="1 2">
    <name type="scientific">Mangrovimicrobium sediminis</name>
    <dbReference type="NCBI Taxonomy" id="2562682"/>
    <lineage>
        <taxon>Bacteria</taxon>
        <taxon>Pseudomonadati</taxon>
        <taxon>Pseudomonadota</taxon>
        <taxon>Gammaproteobacteria</taxon>
        <taxon>Cellvibrionales</taxon>
        <taxon>Halieaceae</taxon>
        <taxon>Mangrovimicrobium</taxon>
    </lineage>
</organism>
<dbReference type="RefSeq" id="WP_135446185.1">
    <property type="nucleotide sequence ID" value="NZ_SRLE01000014.1"/>
</dbReference>
<accession>A0A4Z0LVD6</accession>
<protein>
    <submittedName>
        <fullName evidence="1">Enoyl-CoA hydratase</fullName>
    </submittedName>
</protein>
<dbReference type="PANTHER" id="PTHR11941">
    <property type="entry name" value="ENOYL-COA HYDRATASE-RELATED"/>
    <property type="match status" value="1"/>
</dbReference>
<dbReference type="GO" id="GO:0006635">
    <property type="term" value="P:fatty acid beta-oxidation"/>
    <property type="evidence" value="ECO:0007669"/>
    <property type="project" value="TreeGrafter"/>
</dbReference>
<gene>
    <name evidence="1" type="ORF">E4634_18640</name>
</gene>
<dbReference type="GO" id="GO:0003824">
    <property type="term" value="F:catalytic activity"/>
    <property type="evidence" value="ECO:0007669"/>
    <property type="project" value="UniProtKB-ARBA"/>
</dbReference>
<dbReference type="Gene3D" id="3.90.226.10">
    <property type="entry name" value="2-enoyl-CoA Hydratase, Chain A, domain 1"/>
    <property type="match status" value="1"/>
</dbReference>
<dbReference type="InterPro" id="IPR029045">
    <property type="entry name" value="ClpP/crotonase-like_dom_sf"/>
</dbReference>
<proteinExistence type="predicted"/>
<dbReference type="OrthoDB" id="9807606at2"/>
<comment type="caution">
    <text evidence="1">The sequence shown here is derived from an EMBL/GenBank/DDBJ whole genome shotgun (WGS) entry which is preliminary data.</text>
</comment>
<reference evidence="1 2" key="1">
    <citation type="submission" date="2019-04" db="EMBL/GenBank/DDBJ databases">
        <title>Taxonomy of novel Haliea sp. from mangrove soil of West Coast of India.</title>
        <authorList>
            <person name="Verma A."/>
            <person name="Kumar P."/>
            <person name="Krishnamurthi S."/>
        </authorList>
    </citation>
    <scope>NUCLEOTIDE SEQUENCE [LARGE SCALE GENOMIC DNA]</scope>
    <source>
        <strain evidence="1 2">SAOS-164</strain>
    </source>
</reference>
<dbReference type="CDD" id="cd06558">
    <property type="entry name" value="crotonase-like"/>
    <property type="match status" value="1"/>
</dbReference>
<dbReference type="EMBL" id="SRLE01000014">
    <property type="protein sequence ID" value="TGD71292.1"/>
    <property type="molecule type" value="Genomic_DNA"/>
</dbReference>
<dbReference type="PANTHER" id="PTHR11941:SF124">
    <property type="entry name" value="ENOYL-COA HYDRATASE ECHA13-RELATED"/>
    <property type="match status" value="1"/>
</dbReference>
<dbReference type="SUPFAM" id="SSF52096">
    <property type="entry name" value="ClpP/crotonase"/>
    <property type="match status" value="1"/>
</dbReference>
<dbReference type="Pfam" id="PF00378">
    <property type="entry name" value="ECH_1"/>
    <property type="match status" value="1"/>
</dbReference>
<keyword evidence="2" id="KW-1185">Reference proteome</keyword>
<dbReference type="AlphaFoldDB" id="A0A4Z0LVD6"/>
<name>A0A4Z0LVD6_9GAMM</name>
<sequence length="275" mass="30535">MSDTVLYEASEGIAHITLNRPEVHNAQNPELLARLDECWTAAARDDSVKVILLRANGKNFSAGHDLSVKEDEKDVFASFDWETRGITGQYLWEQSHYFEYSRRWRNNPKPSIAAVQGACVAAGLMLCWPCDLIIAADNAWFSDPTIIMGIAGVEYHGHTWELGPRKAKQMLFTAERITAHDAEKLGMVNEVVALDELGEAALGMARKIAEQDLFSLMMAKRVVNQTMDTMGQPAALQAAFDIHEFQHTQCLARSAGKSAVLTRDVSKLKQNNTKG</sequence>
<evidence type="ECO:0000313" key="2">
    <source>
        <dbReference type="Proteomes" id="UP000298050"/>
    </source>
</evidence>
<dbReference type="Proteomes" id="UP000298050">
    <property type="component" value="Unassembled WGS sequence"/>
</dbReference>
<evidence type="ECO:0000313" key="1">
    <source>
        <dbReference type="EMBL" id="TGD71292.1"/>
    </source>
</evidence>
<dbReference type="NCBIfam" id="NF006140">
    <property type="entry name" value="PRK08290.1"/>
    <property type="match status" value="1"/>
</dbReference>
<dbReference type="InterPro" id="IPR001753">
    <property type="entry name" value="Enoyl-CoA_hydra/iso"/>
</dbReference>